<proteinExistence type="predicted"/>
<evidence type="ECO:0000313" key="2">
    <source>
        <dbReference type="EMBL" id="PNT36420.1"/>
    </source>
</evidence>
<dbReference type="EMBL" id="CM009294">
    <property type="protein sequence ID" value="PNT36420.1"/>
    <property type="molecule type" value="Genomic_DNA"/>
</dbReference>
<evidence type="ECO:0000313" key="3">
    <source>
        <dbReference type="Proteomes" id="UP000006729"/>
    </source>
</evidence>
<reference evidence="2 3" key="1">
    <citation type="journal article" date="2006" name="Science">
        <title>The genome of black cottonwood, Populus trichocarpa (Torr. &amp; Gray).</title>
        <authorList>
            <person name="Tuskan G.A."/>
            <person name="Difazio S."/>
            <person name="Jansson S."/>
            <person name="Bohlmann J."/>
            <person name="Grigoriev I."/>
            <person name="Hellsten U."/>
            <person name="Putnam N."/>
            <person name="Ralph S."/>
            <person name="Rombauts S."/>
            <person name="Salamov A."/>
            <person name="Schein J."/>
            <person name="Sterck L."/>
            <person name="Aerts A."/>
            <person name="Bhalerao R.R."/>
            <person name="Bhalerao R.P."/>
            <person name="Blaudez D."/>
            <person name="Boerjan W."/>
            <person name="Brun A."/>
            <person name="Brunner A."/>
            <person name="Busov V."/>
            <person name="Campbell M."/>
            <person name="Carlson J."/>
            <person name="Chalot M."/>
            <person name="Chapman J."/>
            <person name="Chen G.L."/>
            <person name="Cooper D."/>
            <person name="Coutinho P.M."/>
            <person name="Couturier J."/>
            <person name="Covert S."/>
            <person name="Cronk Q."/>
            <person name="Cunningham R."/>
            <person name="Davis J."/>
            <person name="Degroeve S."/>
            <person name="Dejardin A."/>
            <person name="Depamphilis C."/>
            <person name="Detter J."/>
            <person name="Dirks B."/>
            <person name="Dubchak I."/>
            <person name="Duplessis S."/>
            <person name="Ehlting J."/>
            <person name="Ellis B."/>
            <person name="Gendler K."/>
            <person name="Goodstein D."/>
            <person name="Gribskov M."/>
            <person name="Grimwood J."/>
            <person name="Groover A."/>
            <person name="Gunter L."/>
            <person name="Hamberger B."/>
            <person name="Heinze B."/>
            <person name="Helariutta Y."/>
            <person name="Henrissat B."/>
            <person name="Holligan D."/>
            <person name="Holt R."/>
            <person name="Huang W."/>
            <person name="Islam-Faridi N."/>
            <person name="Jones S."/>
            <person name="Jones-Rhoades M."/>
            <person name="Jorgensen R."/>
            <person name="Joshi C."/>
            <person name="Kangasjarvi J."/>
            <person name="Karlsson J."/>
            <person name="Kelleher C."/>
            <person name="Kirkpatrick R."/>
            <person name="Kirst M."/>
            <person name="Kohler A."/>
            <person name="Kalluri U."/>
            <person name="Larimer F."/>
            <person name="Leebens-Mack J."/>
            <person name="Leple J.C."/>
            <person name="Locascio P."/>
            <person name="Lou Y."/>
            <person name="Lucas S."/>
            <person name="Martin F."/>
            <person name="Montanini B."/>
            <person name="Napoli C."/>
            <person name="Nelson D.R."/>
            <person name="Nelson C."/>
            <person name="Nieminen K."/>
            <person name="Nilsson O."/>
            <person name="Pereda V."/>
            <person name="Peter G."/>
            <person name="Philippe R."/>
            <person name="Pilate G."/>
            <person name="Poliakov A."/>
            <person name="Razumovskaya J."/>
            <person name="Richardson P."/>
            <person name="Rinaldi C."/>
            <person name="Ritland K."/>
            <person name="Rouze P."/>
            <person name="Ryaboy D."/>
            <person name="Schmutz J."/>
            <person name="Schrader J."/>
            <person name="Segerman B."/>
            <person name="Shin H."/>
            <person name="Siddiqui A."/>
            <person name="Sterky F."/>
            <person name="Terry A."/>
            <person name="Tsai C.J."/>
            <person name="Uberbacher E."/>
            <person name="Unneberg P."/>
            <person name="Vahala J."/>
            <person name="Wall K."/>
            <person name="Wessler S."/>
            <person name="Yang G."/>
            <person name="Yin T."/>
            <person name="Douglas C."/>
            <person name="Marra M."/>
            <person name="Sandberg G."/>
            <person name="Van de Peer Y."/>
            <person name="Rokhsar D."/>
        </authorList>
    </citation>
    <scope>NUCLEOTIDE SEQUENCE [LARGE SCALE GENOMIC DNA]</scope>
    <source>
        <strain evidence="3">cv. Nisqually</strain>
    </source>
</reference>
<protein>
    <submittedName>
        <fullName evidence="2">Uncharacterized protein</fullName>
    </submittedName>
</protein>
<dbReference type="Proteomes" id="UP000006729">
    <property type="component" value="Chromosome 5"/>
</dbReference>
<dbReference type="InParanoid" id="A0A2K2AFW4"/>
<organism evidence="2 3">
    <name type="scientific">Populus trichocarpa</name>
    <name type="common">Western balsam poplar</name>
    <name type="synonym">Populus balsamifera subsp. trichocarpa</name>
    <dbReference type="NCBI Taxonomy" id="3694"/>
    <lineage>
        <taxon>Eukaryota</taxon>
        <taxon>Viridiplantae</taxon>
        <taxon>Streptophyta</taxon>
        <taxon>Embryophyta</taxon>
        <taxon>Tracheophyta</taxon>
        <taxon>Spermatophyta</taxon>
        <taxon>Magnoliopsida</taxon>
        <taxon>eudicotyledons</taxon>
        <taxon>Gunneridae</taxon>
        <taxon>Pentapetalae</taxon>
        <taxon>rosids</taxon>
        <taxon>fabids</taxon>
        <taxon>Malpighiales</taxon>
        <taxon>Salicaceae</taxon>
        <taxon>Saliceae</taxon>
        <taxon>Populus</taxon>
    </lineage>
</organism>
<name>A0A2K2AFW4_POPTR</name>
<feature type="region of interest" description="Disordered" evidence="1">
    <location>
        <begin position="1"/>
        <end position="37"/>
    </location>
</feature>
<keyword evidence="3" id="KW-1185">Reference proteome</keyword>
<sequence>MLLRSSSTPVLGSLLSSFSDSPNNSSNNHHHDINTTFKHNPIHHQSFRRAQSVGNLQGLLDYSSNNNDEQYYNPNQTRKVFGRSKCLMLETIPSFSFSAL</sequence>
<dbReference type="AlphaFoldDB" id="A0A2K2AFW4"/>
<evidence type="ECO:0000256" key="1">
    <source>
        <dbReference type="SAM" id="MobiDB-lite"/>
    </source>
</evidence>
<feature type="compositionally biased region" description="Low complexity" evidence="1">
    <location>
        <begin position="11"/>
        <end position="27"/>
    </location>
</feature>
<accession>A0A2K2AFW4</accession>
<feature type="compositionally biased region" description="Polar residues" evidence="1">
    <location>
        <begin position="1"/>
        <end position="10"/>
    </location>
</feature>
<gene>
    <name evidence="2" type="ORF">POPTR_005G125900</name>
</gene>